<dbReference type="Proteomes" id="UP001446871">
    <property type="component" value="Unassembled WGS sequence"/>
</dbReference>
<dbReference type="EMBL" id="JAQQWM010000006">
    <property type="protein sequence ID" value="KAK8059514.1"/>
    <property type="molecule type" value="Genomic_DNA"/>
</dbReference>
<feature type="region of interest" description="Disordered" evidence="1">
    <location>
        <begin position="321"/>
        <end position="365"/>
    </location>
</feature>
<keyword evidence="4" id="KW-1185">Reference proteome</keyword>
<evidence type="ECO:0000313" key="4">
    <source>
        <dbReference type="Proteomes" id="UP001446871"/>
    </source>
</evidence>
<keyword evidence="2" id="KW-0472">Membrane</keyword>
<feature type="compositionally biased region" description="Basic and acidic residues" evidence="1">
    <location>
        <begin position="356"/>
        <end position="365"/>
    </location>
</feature>
<feature type="transmembrane region" description="Helical" evidence="2">
    <location>
        <begin position="88"/>
        <end position="110"/>
    </location>
</feature>
<keyword evidence="2" id="KW-1133">Transmembrane helix</keyword>
<gene>
    <name evidence="3" type="ORF">PG996_009444</name>
</gene>
<organism evidence="3 4">
    <name type="scientific">Apiospora saccharicola</name>
    <dbReference type="NCBI Taxonomy" id="335842"/>
    <lineage>
        <taxon>Eukaryota</taxon>
        <taxon>Fungi</taxon>
        <taxon>Dikarya</taxon>
        <taxon>Ascomycota</taxon>
        <taxon>Pezizomycotina</taxon>
        <taxon>Sordariomycetes</taxon>
        <taxon>Xylariomycetidae</taxon>
        <taxon>Amphisphaeriales</taxon>
        <taxon>Apiosporaceae</taxon>
        <taxon>Apiospora</taxon>
    </lineage>
</organism>
<name>A0ABR1UKU1_9PEZI</name>
<comment type="caution">
    <text evidence="3">The sequence shown here is derived from an EMBL/GenBank/DDBJ whole genome shotgun (WGS) entry which is preliminary data.</text>
</comment>
<feature type="transmembrane region" description="Helical" evidence="2">
    <location>
        <begin position="54"/>
        <end position="76"/>
    </location>
</feature>
<evidence type="ECO:0000256" key="2">
    <source>
        <dbReference type="SAM" id="Phobius"/>
    </source>
</evidence>
<reference evidence="3 4" key="1">
    <citation type="submission" date="2023-01" db="EMBL/GenBank/DDBJ databases">
        <title>Analysis of 21 Apiospora genomes using comparative genomics revels a genus with tremendous synthesis potential of carbohydrate active enzymes and secondary metabolites.</title>
        <authorList>
            <person name="Sorensen T."/>
        </authorList>
    </citation>
    <scope>NUCLEOTIDE SEQUENCE [LARGE SCALE GENOMIC DNA]</scope>
    <source>
        <strain evidence="3 4">CBS 83171</strain>
    </source>
</reference>
<evidence type="ECO:0000256" key="1">
    <source>
        <dbReference type="SAM" id="MobiDB-lite"/>
    </source>
</evidence>
<proteinExistence type="predicted"/>
<protein>
    <submittedName>
        <fullName evidence="3">Uncharacterized protein</fullName>
    </submittedName>
</protein>
<accession>A0ABR1UKU1</accession>
<evidence type="ECO:0000313" key="3">
    <source>
        <dbReference type="EMBL" id="KAK8059514.1"/>
    </source>
</evidence>
<sequence>MLLRQGSFDFHGAPPASQRAAAGPVGDAAAANYGPLGETMVDRGLLHFEAPEPVAARMVSVAVAIFAASLSLAFFIMRFITIPDFRKLPYIVSLLIPECHSGACCLWRLFLVRARVYHATVQHSSWHAYHGLPGRYSNMHMFLRIYETADNYYLRSDVNLLVPGRPQSLGDSKHIVRGTVKRRFKSRLYIFNTIFLIEFCSFKLKRSDGIADREGVLRVPLELNQHIDLPPALGLWWGIGLDTALDIGRVDYADRRLTLVLVCTLVMYWITTIDDDLMRDTSTSRREYAPATAMSQMMSSGGGREFNRRASVPPIVIVPPTPQFPNNGRFEPGSLEFTPTPLPNAYRGFLPSDPPGEEKGKGPAV</sequence>
<keyword evidence="2" id="KW-0812">Transmembrane</keyword>